<dbReference type="Pfam" id="PF02705">
    <property type="entry name" value="K_trans"/>
    <property type="match status" value="2"/>
</dbReference>
<keyword evidence="3" id="KW-0813">Transport</keyword>
<keyword evidence="8" id="KW-0406">Ion transport</keyword>
<dbReference type="Pfam" id="PF22776">
    <property type="entry name" value="K_trans_C"/>
    <property type="match status" value="1"/>
</dbReference>
<dbReference type="PANTHER" id="PTHR30540:SF87">
    <property type="entry name" value="POTASSIUM TRANSPORTER"/>
    <property type="match status" value="1"/>
</dbReference>
<feature type="transmembrane region" description="Helical" evidence="11">
    <location>
        <begin position="265"/>
        <end position="288"/>
    </location>
</feature>
<keyword evidence="15" id="KW-1185">Reference proteome</keyword>
<evidence type="ECO:0000313" key="15">
    <source>
        <dbReference type="Proteomes" id="UP000797356"/>
    </source>
</evidence>
<dbReference type="InterPro" id="IPR053952">
    <property type="entry name" value="K_trans_C"/>
</dbReference>
<feature type="transmembrane region" description="Helical" evidence="11">
    <location>
        <begin position="179"/>
        <end position="200"/>
    </location>
</feature>
<feature type="domain" description="K+ potassium transporter integral membrane" evidence="12">
    <location>
        <begin position="135"/>
        <end position="239"/>
    </location>
</feature>
<keyword evidence="6" id="KW-0630">Potassium</keyword>
<evidence type="ECO:0000256" key="7">
    <source>
        <dbReference type="ARBA" id="ARBA00022989"/>
    </source>
</evidence>
<evidence type="ECO:0000313" key="14">
    <source>
        <dbReference type="EMBL" id="KAG1338641.1"/>
    </source>
</evidence>
<comment type="subcellular location">
    <subcellularLocation>
        <location evidence="1">Membrane</location>
        <topology evidence="1">Multi-pass membrane protein</topology>
    </subcellularLocation>
</comment>
<dbReference type="Proteomes" id="UP000797356">
    <property type="component" value="Chromosome 4"/>
</dbReference>
<evidence type="ECO:0000256" key="5">
    <source>
        <dbReference type="ARBA" id="ARBA00022692"/>
    </source>
</evidence>
<protein>
    <recommendedName>
        <fullName evidence="16">Potassium transporter</fullName>
    </recommendedName>
</protein>
<keyword evidence="9 11" id="KW-0472">Membrane</keyword>
<dbReference type="GO" id="GO:0016020">
    <property type="term" value="C:membrane"/>
    <property type="evidence" value="ECO:0007669"/>
    <property type="project" value="UniProtKB-SubCell"/>
</dbReference>
<evidence type="ECO:0000256" key="3">
    <source>
        <dbReference type="ARBA" id="ARBA00022448"/>
    </source>
</evidence>
<dbReference type="AlphaFoldDB" id="A0A8K0I6B0"/>
<accession>A0A8K0I6B0</accession>
<feature type="region of interest" description="Disordered" evidence="10">
    <location>
        <begin position="1"/>
        <end position="37"/>
    </location>
</feature>
<evidence type="ECO:0000256" key="10">
    <source>
        <dbReference type="SAM" id="MobiDB-lite"/>
    </source>
</evidence>
<keyword evidence="5 11" id="KW-0812">Transmembrane</keyword>
<evidence type="ECO:0000256" key="2">
    <source>
        <dbReference type="ARBA" id="ARBA00008440"/>
    </source>
</evidence>
<evidence type="ECO:0000256" key="11">
    <source>
        <dbReference type="SAM" id="Phobius"/>
    </source>
</evidence>
<dbReference type="EMBL" id="CM017875">
    <property type="protein sequence ID" value="KAG1338641.1"/>
    <property type="molecule type" value="Genomic_DNA"/>
</dbReference>
<evidence type="ECO:0000259" key="13">
    <source>
        <dbReference type="Pfam" id="PF22776"/>
    </source>
</evidence>
<reference evidence="14" key="2">
    <citation type="submission" date="2019-07" db="EMBL/GenBank/DDBJ databases">
        <authorList>
            <person name="Yang Y."/>
            <person name="Bocs S."/>
            <person name="Baudouin L."/>
        </authorList>
    </citation>
    <scope>NUCLEOTIDE SEQUENCE</scope>
    <source>
        <tissue evidence="14">Spear leaf of Hainan Tall coconut</tissue>
    </source>
</reference>
<organism evidence="14 15">
    <name type="scientific">Cocos nucifera</name>
    <name type="common">Coconut palm</name>
    <dbReference type="NCBI Taxonomy" id="13894"/>
    <lineage>
        <taxon>Eukaryota</taxon>
        <taxon>Viridiplantae</taxon>
        <taxon>Streptophyta</taxon>
        <taxon>Embryophyta</taxon>
        <taxon>Tracheophyta</taxon>
        <taxon>Spermatophyta</taxon>
        <taxon>Magnoliopsida</taxon>
        <taxon>Liliopsida</taxon>
        <taxon>Arecaceae</taxon>
        <taxon>Arecoideae</taxon>
        <taxon>Cocoseae</taxon>
        <taxon>Attaleinae</taxon>
        <taxon>Cocos</taxon>
    </lineage>
</organism>
<dbReference type="InterPro" id="IPR053951">
    <property type="entry name" value="K_trans_N"/>
</dbReference>
<name>A0A8K0I6B0_COCNU</name>
<evidence type="ECO:0000256" key="1">
    <source>
        <dbReference type="ARBA" id="ARBA00004141"/>
    </source>
</evidence>
<dbReference type="GO" id="GO:0015079">
    <property type="term" value="F:potassium ion transmembrane transporter activity"/>
    <property type="evidence" value="ECO:0007669"/>
    <property type="project" value="InterPro"/>
</dbReference>
<sequence length="544" mass="61625">MGDTEVEERSIERLAPSDAAQDGSPPAFSSGKQLRRNDSLDLEAGSVSAARSRHFSKGRDRDWGTVMRLAFQSVGIVYGDIGTSPLYVYASTFTEGIRHEDDILGVLSLILYTITLITLVKYVFIVLRANDNGDVLSAVGGIKEATDAMTEDRIVLISVIILILLFLVQRFGTDKVGYSFAPIITIWFLFIAGIGVYNFVKYDPWVVKAINPKYIINYFQRNGKTAWISLGGVVLCITGIAVVFVMTLTSALLTLIMIMIWKTHIIFIILYVIVIGSVELVYLSSVLYKFDQGGYLPLAFAAFLIITMLVWNYVYRKRYMYELSHKVPSEKVEEIVLNSSVQRIPGIAFFYSELVQGIPPIFEHYVANVPALHSVLVFVSIKSLPISRVPADERFLFCRVGSYDCHVFRCVARYGYKDARSEHEPFDAILVQRLKEFIEESWRAKMLGNDSDEGEGRVVDGGEKRKREEVLVGRELELVEREWKTGVVHLLGENEVVAAREAGMWKRFLIDYAYGILKRNIRQQNEVFTIPRRRLLKVGMTIEL</sequence>
<dbReference type="PANTHER" id="PTHR30540">
    <property type="entry name" value="OSMOTIC STRESS POTASSIUM TRANSPORTER"/>
    <property type="match status" value="1"/>
</dbReference>
<comment type="caution">
    <text evidence="14">The sequence shown here is derived from an EMBL/GenBank/DDBJ whole genome shotgun (WGS) entry which is preliminary data.</text>
</comment>
<keyword evidence="7 11" id="KW-1133">Transmembrane helix</keyword>
<feature type="transmembrane region" description="Helical" evidence="11">
    <location>
        <begin position="294"/>
        <end position="315"/>
    </location>
</feature>
<evidence type="ECO:0000256" key="9">
    <source>
        <dbReference type="ARBA" id="ARBA00023136"/>
    </source>
</evidence>
<gene>
    <name evidence="14" type="ORF">COCNU_04G009470</name>
</gene>
<evidence type="ECO:0000259" key="12">
    <source>
        <dbReference type="Pfam" id="PF02705"/>
    </source>
</evidence>
<dbReference type="InterPro" id="IPR003855">
    <property type="entry name" value="K+_transporter"/>
</dbReference>
<reference evidence="14" key="1">
    <citation type="journal article" date="2017" name="Gigascience">
        <title>The genome draft of coconut (Cocos nucifera).</title>
        <authorList>
            <person name="Xiao Y."/>
            <person name="Xu P."/>
            <person name="Fan H."/>
            <person name="Baudouin L."/>
            <person name="Xia W."/>
            <person name="Bocs S."/>
            <person name="Xu J."/>
            <person name="Li Q."/>
            <person name="Guo A."/>
            <person name="Zhou L."/>
            <person name="Li J."/>
            <person name="Wu Y."/>
            <person name="Ma Z."/>
            <person name="Armero A."/>
            <person name="Issali A.E."/>
            <person name="Liu N."/>
            <person name="Peng M."/>
            <person name="Yang Y."/>
        </authorList>
    </citation>
    <scope>NUCLEOTIDE SEQUENCE</scope>
    <source>
        <tissue evidence="14">Spear leaf of Hainan Tall coconut</tissue>
    </source>
</reference>
<keyword evidence="4" id="KW-0633">Potassium transport</keyword>
<evidence type="ECO:0008006" key="16">
    <source>
        <dbReference type="Google" id="ProtNLM"/>
    </source>
</evidence>
<feature type="transmembrane region" description="Helical" evidence="11">
    <location>
        <begin position="154"/>
        <end position="172"/>
    </location>
</feature>
<feature type="domain" description="K+ potassium transporter integral membrane" evidence="12">
    <location>
        <begin position="69"/>
        <end position="134"/>
    </location>
</feature>
<evidence type="ECO:0000256" key="6">
    <source>
        <dbReference type="ARBA" id="ARBA00022958"/>
    </source>
</evidence>
<evidence type="ECO:0000256" key="4">
    <source>
        <dbReference type="ARBA" id="ARBA00022538"/>
    </source>
</evidence>
<comment type="similarity">
    <text evidence="2">Belongs to the HAK/KUP transporter (TC 2.A.72.3) family.</text>
</comment>
<proteinExistence type="inferred from homology"/>
<dbReference type="OrthoDB" id="504708at2759"/>
<feature type="domain" description="K+ potassium transporter C-terminal" evidence="13">
    <location>
        <begin position="345"/>
        <end position="544"/>
    </location>
</feature>
<feature type="transmembrane region" description="Helical" evidence="11">
    <location>
        <begin position="227"/>
        <end position="253"/>
    </location>
</feature>
<feature type="transmembrane region" description="Helical" evidence="11">
    <location>
        <begin position="103"/>
        <end position="127"/>
    </location>
</feature>
<evidence type="ECO:0000256" key="8">
    <source>
        <dbReference type="ARBA" id="ARBA00023065"/>
    </source>
</evidence>